<protein>
    <submittedName>
        <fullName evidence="2">Uncharacterized protein</fullName>
    </submittedName>
</protein>
<name>A0A486R942_KLEPN</name>
<reference evidence="2" key="1">
    <citation type="submission" date="2019-03" db="EMBL/GenBank/DDBJ databases">
        <authorList>
            <consortium name="Pathogen Informatics"/>
        </authorList>
    </citation>
    <scope>NUCLEOTIDE SEQUENCE</scope>
    <source>
        <strain evidence="2">5012STDY7626444</strain>
    </source>
</reference>
<gene>
    <name evidence="2" type="ORF">SAMEA4873646_05382</name>
</gene>
<sequence>MPFLYLATSVFLLFDSVFVGSFRKALAPVNGRIVDVLVGVFLAITLGKFL</sequence>
<organism evidence="2">
    <name type="scientific">Klebsiella pneumoniae</name>
    <dbReference type="NCBI Taxonomy" id="573"/>
    <lineage>
        <taxon>Bacteria</taxon>
        <taxon>Pseudomonadati</taxon>
        <taxon>Pseudomonadota</taxon>
        <taxon>Gammaproteobacteria</taxon>
        <taxon>Enterobacterales</taxon>
        <taxon>Enterobacteriaceae</taxon>
        <taxon>Klebsiella/Raoultella group</taxon>
        <taxon>Klebsiella</taxon>
        <taxon>Klebsiella pneumoniae complex</taxon>
    </lineage>
</organism>
<dbReference type="EMBL" id="CAAHCP010000044">
    <property type="protein sequence ID" value="VGL98364.1"/>
    <property type="molecule type" value="Genomic_DNA"/>
</dbReference>
<evidence type="ECO:0000313" key="2">
    <source>
        <dbReference type="EMBL" id="VGL98364.1"/>
    </source>
</evidence>
<keyword evidence="1" id="KW-0812">Transmembrane</keyword>
<accession>A0A486R942</accession>
<evidence type="ECO:0000256" key="1">
    <source>
        <dbReference type="SAM" id="Phobius"/>
    </source>
</evidence>
<proteinExistence type="predicted"/>
<dbReference type="AlphaFoldDB" id="A0A486R942"/>
<keyword evidence="1" id="KW-0472">Membrane</keyword>
<feature type="transmembrane region" description="Helical" evidence="1">
    <location>
        <begin position="29"/>
        <end position="47"/>
    </location>
</feature>
<keyword evidence="1" id="KW-1133">Transmembrane helix</keyword>